<sequence length="132" mass="15109">MIDLRPHHGMCIGQFKGYGYSEDFVRNMTAVVNMLFENPETLVRLVVTGDCICSSCPHLKEEGCTSGQKVMEYDRKVLMLCGLHENEVVTWRGFVSLVKEYILDKNKLPEVCTNCSWLSVCLDCQGFRYEKV</sequence>
<dbReference type="AlphaFoldDB" id="A0A7I8DH20"/>
<evidence type="ECO:0000313" key="2">
    <source>
        <dbReference type="Proteomes" id="UP000515703"/>
    </source>
</evidence>
<dbReference type="Pfam" id="PF06935">
    <property type="entry name" value="DUF1284"/>
    <property type="match status" value="1"/>
</dbReference>
<reference evidence="1 2" key="1">
    <citation type="submission" date="2020-08" db="EMBL/GenBank/DDBJ databases">
        <title>Draft genome sequencing of an Anaerocolumna strain isolated from anoxic soil subjected to BSD treatment.</title>
        <authorList>
            <person name="Uek A."/>
            <person name="Tonouchi A."/>
        </authorList>
    </citation>
    <scope>NUCLEOTIDE SEQUENCE [LARGE SCALE GENOMIC DNA]</scope>
    <source>
        <strain evidence="1 2">CTTW</strain>
    </source>
</reference>
<dbReference type="EMBL" id="AP023368">
    <property type="protein sequence ID" value="BCJ97808.1"/>
    <property type="molecule type" value="Genomic_DNA"/>
</dbReference>
<dbReference type="KEGG" id="acht:bsdcttw_08490"/>
<name>A0A7I8DH20_9FIRM</name>
<protein>
    <recommendedName>
        <fullName evidence="3">DUF1284 domain-containing protein</fullName>
    </recommendedName>
</protein>
<evidence type="ECO:0000313" key="1">
    <source>
        <dbReference type="EMBL" id="BCJ97808.1"/>
    </source>
</evidence>
<dbReference type="Proteomes" id="UP000515703">
    <property type="component" value="Chromosome"/>
</dbReference>
<keyword evidence="2" id="KW-1185">Reference proteome</keyword>
<reference evidence="1 2" key="2">
    <citation type="submission" date="2020-08" db="EMBL/GenBank/DDBJ databases">
        <authorList>
            <person name="Ueki A."/>
            <person name="Tonouchi A."/>
        </authorList>
    </citation>
    <scope>NUCLEOTIDE SEQUENCE [LARGE SCALE GENOMIC DNA]</scope>
    <source>
        <strain evidence="1 2">CTTW</strain>
    </source>
</reference>
<accession>A0A7I8DH20</accession>
<dbReference type="RefSeq" id="WP_185258197.1">
    <property type="nucleotide sequence ID" value="NZ_AP023368.1"/>
</dbReference>
<evidence type="ECO:0008006" key="3">
    <source>
        <dbReference type="Google" id="ProtNLM"/>
    </source>
</evidence>
<proteinExistence type="predicted"/>
<organism evidence="1 2">
    <name type="scientific">Anaerocolumna chitinilytica</name>
    <dbReference type="NCBI Taxonomy" id="1727145"/>
    <lineage>
        <taxon>Bacteria</taxon>
        <taxon>Bacillati</taxon>
        <taxon>Bacillota</taxon>
        <taxon>Clostridia</taxon>
        <taxon>Lachnospirales</taxon>
        <taxon>Lachnospiraceae</taxon>
        <taxon>Anaerocolumna</taxon>
    </lineage>
</organism>
<dbReference type="InterPro" id="IPR009702">
    <property type="entry name" value="DUF1284"/>
</dbReference>
<gene>
    <name evidence="1" type="ORF">bsdcttw_08490</name>
</gene>